<sequence>MSSTETSEARLEPAKEKLTFMSLPTEVQNDIVSHCSQNDLICLSLVSKHFHELASVQLYRNFHIVFPDEDDPAYDTPIDGLAGGLDTLATSDYNYAKHLRDISLDTHSAGDKAELAYKPYLYSVSCGKFMNTLLLLALRKARSLETFRWNIRVELSRPLYKALHEIETLSHLHIRMQAGPSLYETPPPLPYTFSQLSVSPPSVHSLGTSYTPPPPIFSIPPPPSAFYVPATGAPPPPLPKPITRAKPVKRSPLAKEPPTISGFKKLKSLAVLDIDNLEVIQELKECVQNSSGTLTKVKLSFSDALAMQARKPPPDIDPDDSDPDDEFQAVPVPPPGQGYHDDVSGPAKAFRAQEERKSQEAVLGRIFDVESSVPKKSQRKPREKESETKEEGAANLDLDFINSLKALVNRGHDGDVGPEIPQEMLDTLLAAARKVLANEQAKTKSALEEAEKDTPAPTSVPGTSTDKTETKTKPAEEPSEPGNAAVSLFDLPSPTKSKESQKDVNPEDIDIEEPEEPLESQDQPGGDASAVEPPTVANSEASSSVEPPSVGKIVQLANRGLHLLQKLSTDQASANQAFKDVHDKKDANGKLRTLSAEEFHEKELLVTEPQGRKIDEYLRSTRGIALKSLSVYLIPVKASVLSRAIDLRVLRRLTLLNVGPQAPIWLHLQRENKESPLPLRKISTDNVSMVFLNFVSQLEELHELFMLERDNKYKPESFAPKTTTTMDQIRRIVLKKHMPTLKRLMIKNIADTAWDVNDKTIMLMCKRGRNLEELACSMGIRAIHTFMQHLAGLVSLRALHIVRLRNDDTCVWVMRETKRFLIDNVSHHPELKLEWVSVDDDDRVERLIRPSALSKKEKKTKKSKGKQKAVTGLGGNFTSSGGIGGDAFPLFPPPDSWDLSSESEDDEDLNETKLETMENIHFYDVWGVRIFKKEVVTGRL</sequence>
<dbReference type="InterPro" id="IPR001810">
    <property type="entry name" value="F-box_dom"/>
</dbReference>
<feature type="compositionally biased region" description="Acidic residues" evidence="1">
    <location>
        <begin position="316"/>
        <end position="327"/>
    </location>
</feature>
<dbReference type="GO" id="GO:0030041">
    <property type="term" value="P:actin filament polymerization"/>
    <property type="evidence" value="ECO:0007669"/>
    <property type="project" value="TreeGrafter"/>
</dbReference>
<feature type="compositionally biased region" description="Polar residues" evidence="1">
    <location>
        <begin position="456"/>
        <end position="465"/>
    </location>
</feature>
<dbReference type="SUPFAM" id="SSF81383">
    <property type="entry name" value="F-box domain"/>
    <property type="match status" value="1"/>
</dbReference>
<name>A0AAN6YHH7_9PEZI</name>
<dbReference type="AlphaFoldDB" id="A0AAN6YHH7"/>
<feature type="domain" description="F-box" evidence="2">
    <location>
        <begin position="17"/>
        <end position="62"/>
    </location>
</feature>
<evidence type="ECO:0000259" key="2">
    <source>
        <dbReference type="PROSITE" id="PS50181"/>
    </source>
</evidence>
<feature type="region of interest" description="Disordered" evidence="1">
    <location>
        <begin position="855"/>
        <end position="881"/>
    </location>
</feature>
<dbReference type="PANTHER" id="PTHR45691:SF1">
    <property type="entry name" value="FH2 DOMAIN-CONTAINING PROTEIN 1-RELATED"/>
    <property type="match status" value="1"/>
</dbReference>
<reference evidence="3" key="1">
    <citation type="journal article" date="2023" name="Mol. Phylogenet. Evol.">
        <title>Genome-scale phylogeny and comparative genomics of the fungal order Sordariales.</title>
        <authorList>
            <person name="Hensen N."/>
            <person name="Bonometti L."/>
            <person name="Westerberg I."/>
            <person name="Brannstrom I.O."/>
            <person name="Guillou S."/>
            <person name="Cros-Aarteil S."/>
            <person name="Calhoun S."/>
            <person name="Haridas S."/>
            <person name="Kuo A."/>
            <person name="Mondo S."/>
            <person name="Pangilinan J."/>
            <person name="Riley R."/>
            <person name="LaButti K."/>
            <person name="Andreopoulos B."/>
            <person name="Lipzen A."/>
            <person name="Chen C."/>
            <person name="Yan M."/>
            <person name="Daum C."/>
            <person name="Ng V."/>
            <person name="Clum A."/>
            <person name="Steindorff A."/>
            <person name="Ohm R.A."/>
            <person name="Martin F."/>
            <person name="Silar P."/>
            <person name="Natvig D.O."/>
            <person name="Lalanne C."/>
            <person name="Gautier V."/>
            <person name="Ament-Velasquez S.L."/>
            <person name="Kruys A."/>
            <person name="Hutchinson M.I."/>
            <person name="Powell A.J."/>
            <person name="Barry K."/>
            <person name="Miller A.N."/>
            <person name="Grigoriev I.V."/>
            <person name="Debuchy R."/>
            <person name="Gladieux P."/>
            <person name="Hiltunen Thoren M."/>
            <person name="Johannesson H."/>
        </authorList>
    </citation>
    <scope>NUCLEOTIDE SEQUENCE</scope>
    <source>
        <strain evidence="3">PSN293</strain>
    </source>
</reference>
<dbReference type="Proteomes" id="UP001301769">
    <property type="component" value="Unassembled WGS sequence"/>
</dbReference>
<feature type="region of interest" description="Disordered" evidence="1">
    <location>
        <begin position="309"/>
        <end position="397"/>
    </location>
</feature>
<dbReference type="SMART" id="SM00256">
    <property type="entry name" value="FBOX"/>
    <property type="match status" value="1"/>
</dbReference>
<feature type="compositionally biased region" description="Acidic residues" evidence="1">
    <location>
        <begin position="506"/>
        <end position="519"/>
    </location>
</feature>
<dbReference type="Pfam" id="PF12937">
    <property type="entry name" value="F-box-like"/>
    <property type="match status" value="1"/>
</dbReference>
<feature type="compositionally biased region" description="Low complexity" evidence="1">
    <location>
        <begin position="536"/>
        <end position="549"/>
    </location>
</feature>
<feature type="compositionally biased region" description="Basic and acidic residues" evidence="1">
    <location>
        <begin position="496"/>
        <end position="505"/>
    </location>
</feature>
<protein>
    <submittedName>
        <fullName evidence="3">F-box domain-protein</fullName>
    </submittedName>
</protein>
<feature type="compositionally biased region" description="Basic and acidic residues" evidence="1">
    <location>
        <begin position="380"/>
        <end position="392"/>
    </location>
</feature>
<comment type="caution">
    <text evidence="3">The sequence shown here is derived from an EMBL/GenBank/DDBJ whole genome shotgun (WGS) entry which is preliminary data.</text>
</comment>
<accession>A0AAN6YHH7</accession>
<feature type="region of interest" description="Disordered" evidence="1">
    <location>
        <begin position="440"/>
        <end position="549"/>
    </location>
</feature>
<reference evidence="3" key="2">
    <citation type="submission" date="2023-05" db="EMBL/GenBank/DDBJ databases">
        <authorList>
            <consortium name="Lawrence Berkeley National Laboratory"/>
            <person name="Steindorff A."/>
            <person name="Hensen N."/>
            <person name="Bonometti L."/>
            <person name="Westerberg I."/>
            <person name="Brannstrom I.O."/>
            <person name="Guillou S."/>
            <person name="Cros-Aarteil S."/>
            <person name="Calhoun S."/>
            <person name="Haridas S."/>
            <person name="Kuo A."/>
            <person name="Mondo S."/>
            <person name="Pangilinan J."/>
            <person name="Riley R."/>
            <person name="Labutti K."/>
            <person name="Andreopoulos B."/>
            <person name="Lipzen A."/>
            <person name="Chen C."/>
            <person name="Yanf M."/>
            <person name="Daum C."/>
            <person name="Ng V."/>
            <person name="Clum A."/>
            <person name="Ohm R."/>
            <person name="Martin F."/>
            <person name="Silar P."/>
            <person name="Natvig D."/>
            <person name="Lalanne C."/>
            <person name="Gautier V."/>
            <person name="Ament-Velasquez S.L."/>
            <person name="Kruys A."/>
            <person name="Hutchinson M.I."/>
            <person name="Powell A.J."/>
            <person name="Barry K."/>
            <person name="Miller A.N."/>
            <person name="Grigoriev I.V."/>
            <person name="Debuchy R."/>
            <person name="Gladieux P."/>
            <person name="Thoren M.H."/>
            <person name="Johannesson H."/>
        </authorList>
    </citation>
    <scope>NUCLEOTIDE SEQUENCE</scope>
    <source>
        <strain evidence="3">PSN293</strain>
    </source>
</reference>
<dbReference type="EMBL" id="MU858057">
    <property type="protein sequence ID" value="KAK4217775.1"/>
    <property type="molecule type" value="Genomic_DNA"/>
</dbReference>
<evidence type="ECO:0000313" key="3">
    <source>
        <dbReference type="EMBL" id="KAK4217775.1"/>
    </source>
</evidence>
<proteinExistence type="predicted"/>
<evidence type="ECO:0000256" key="1">
    <source>
        <dbReference type="SAM" id="MobiDB-lite"/>
    </source>
</evidence>
<feature type="compositionally biased region" description="Basic and acidic residues" evidence="1">
    <location>
        <begin position="466"/>
        <end position="476"/>
    </location>
</feature>
<feature type="compositionally biased region" description="Basic and acidic residues" evidence="1">
    <location>
        <begin position="441"/>
        <end position="454"/>
    </location>
</feature>
<dbReference type="InterPro" id="IPR036047">
    <property type="entry name" value="F-box-like_dom_sf"/>
</dbReference>
<evidence type="ECO:0000313" key="4">
    <source>
        <dbReference type="Proteomes" id="UP001301769"/>
    </source>
</evidence>
<feature type="compositionally biased region" description="Basic residues" evidence="1">
    <location>
        <begin position="856"/>
        <end position="867"/>
    </location>
</feature>
<dbReference type="PROSITE" id="PS50181">
    <property type="entry name" value="FBOX"/>
    <property type="match status" value="1"/>
</dbReference>
<gene>
    <name evidence="3" type="ORF">QBC37DRAFT_32356</name>
</gene>
<dbReference type="GO" id="GO:0005884">
    <property type="term" value="C:actin filament"/>
    <property type="evidence" value="ECO:0007669"/>
    <property type="project" value="TreeGrafter"/>
</dbReference>
<organism evidence="3 4">
    <name type="scientific">Rhypophila decipiens</name>
    <dbReference type="NCBI Taxonomy" id="261697"/>
    <lineage>
        <taxon>Eukaryota</taxon>
        <taxon>Fungi</taxon>
        <taxon>Dikarya</taxon>
        <taxon>Ascomycota</taxon>
        <taxon>Pezizomycotina</taxon>
        <taxon>Sordariomycetes</taxon>
        <taxon>Sordariomycetidae</taxon>
        <taxon>Sordariales</taxon>
        <taxon>Naviculisporaceae</taxon>
        <taxon>Rhypophila</taxon>
    </lineage>
</organism>
<keyword evidence="4" id="KW-1185">Reference proteome</keyword>
<dbReference type="PANTHER" id="PTHR45691">
    <property type="entry name" value="PROTEIN DIAPHANOUS"/>
    <property type="match status" value="1"/>
</dbReference>
<dbReference type="InterPro" id="IPR051412">
    <property type="entry name" value="Formin_Homology_Diaphanous_sf"/>
</dbReference>